<dbReference type="PANTHER" id="PTHR36427">
    <property type="entry name" value="54S RIBOSOMAL PROTEIN L1, MITOCHONDRIAL"/>
    <property type="match status" value="1"/>
</dbReference>
<evidence type="ECO:0000313" key="4">
    <source>
        <dbReference type="EMBL" id="KAK6498649.1"/>
    </source>
</evidence>
<comment type="caution">
    <text evidence="4">The sequence shown here is derived from an EMBL/GenBank/DDBJ whole genome shotgun (WGS) entry which is preliminary data.</text>
</comment>
<organism evidence="4 5">
    <name type="scientific">Arthrobotrys musiformis</name>
    <dbReference type="NCBI Taxonomy" id="47236"/>
    <lineage>
        <taxon>Eukaryota</taxon>
        <taxon>Fungi</taxon>
        <taxon>Dikarya</taxon>
        <taxon>Ascomycota</taxon>
        <taxon>Pezizomycotina</taxon>
        <taxon>Orbiliomycetes</taxon>
        <taxon>Orbiliales</taxon>
        <taxon>Orbiliaceae</taxon>
        <taxon>Arthrobotrys</taxon>
    </lineage>
</organism>
<dbReference type="InterPro" id="IPR016095">
    <property type="entry name" value="Ribosomal_uL1_3-a/b-sand"/>
</dbReference>
<dbReference type="EMBL" id="JAVHJL010000008">
    <property type="protein sequence ID" value="KAK6498649.1"/>
    <property type="molecule type" value="Genomic_DNA"/>
</dbReference>
<dbReference type="Gene3D" id="3.30.190.20">
    <property type="match status" value="1"/>
</dbReference>
<dbReference type="CDD" id="cd00403">
    <property type="entry name" value="Ribosomal_L1"/>
    <property type="match status" value="1"/>
</dbReference>
<dbReference type="AlphaFoldDB" id="A0AAV9VXT8"/>
<dbReference type="Proteomes" id="UP001370758">
    <property type="component" value="Unassembled WGS sequence"/>
</dbReference>
<reference evidence="4 5" key="1">
    <citation type="submission" date="2023-08" db="EMBL/GenBank/DDBJ databases">
        <authorList>
            <person name="Palmer J.M."/>
        </authorList>
    </citation>
    <scope>NUCLEOTIDE SEQUENCE [LARGE SCALE GENOMIC DNA]</scope>
    <source>
        <strain evidence="4 5">TWF481</strain>
    </source>
</reference>
<evidence type="ECO:0000256" key="3">
    <source>
        <dbReference type="ARBA" id="ARBA00023274"/>
    </source>
</evidence>
<dbReference type="FunFam" id="3.40.50.790:FF:000001">
    <property type="entry name" value="50S ribosomal protein L1"/>
    <property type="match status" value="1"/>
</dbReference>
<name>A0AAV9VXT8_9PEZI</name>
<dbReference type="Gene3D" id="3.40.50.790">
    <property type="match status" value="1"/>
</dbReference>
<evidence type="ECO:0000313" key="5">
    <source>
        <dbReference type="Proteomes" id="UP001370758"/>
    </source>
</evidence>
<dbReference type="PANTHER" id="PTHR36427:SF3">
    <property type="entry name" value="LARGE RIBOSOMAL SUBUNIT PROTEIN UL1M"/>
    <property type="match status" value="1"/>
</dbReference>
<proteinExistence type="inferred from homology"/>
<sequence length="338" mass="36807">MASSISICRACLTRPSTTLMGSTPRLLRPTSDIQRLLLPTTSTVQSLILTSAFSTTPALPAGGGAVNRAKMKSSKLKQTKKKKAKTHFKIWNHAELPKYALTEAMRYIRAFEVGNDLRQAKYDLAVKIYTVKNGPAVKNRIQLPKAVNTDIRICVFADGKKAEAAREAGAVVVGTKDVWEQIKEGVINFDRVICASDVFQEFQKTGLGRVLGPRGLMPSPRTGTVVTNPAAIISAMIGASEYRERQGVVRIAIGQLGFTPDELRDNIKVFMDQLAKDLARIEDFDKRINEVVLGSTHSPSFSLSGEFENIGREEDFDITPEAVEGAEATEATPVAAVA</sequence>
<dbReference type="Pfam" id="PF00687">
    <property type="entry name" value="Ribosomal_L1"/>
    <property type="match status" value="1"/>
</dbReference>
<dbReference type="GO" id="GO:0005762">
    <property type="term" value="C:mitochondrial large ribosomal subunit"/>
    <property type="evidence" value="ECO:0007669"/>
    <property type="project" value="TreeGrafter"/>
</dbReference>
<keyword evidence="3" id="KW-0687">Ribonucleoprotein</keyword>
<dbReference type="InterPro" id="IPR023674">
    <property type="entry name" value="Ribosomal_uL1-like"/>
</dbReference>
<gene>
    <name evidence="4" type="primary">MRPL1</name>
    <name evidence="4" type="ORF">TWF481_011229</name>
</gene>
<dbReference type="SUPFAM" id="SSF56808">
    <property type="entry name" value="Ribosomal protein L1"/>
    <property type="match status" value="1"/>
</dbReference>
<evidence type="ECO:0000256" key="2">
    <source>
        <dbReference type="ARBA" id="ARBA00022980"/>
    </source>
</evidence>
<dbReference type="InterPro" id="IPR028364">
    <property type="entry name" value="Ribosomal_uL1/biogenesis"/>
</dbReference>
<comment type="similarity">
    <text evidence="1">Belongs to the universal ribosomal protein uL1 family.</text>
</comment>
<keyword evidence="5" id="KW-1185">Reference proteome</keyword>
<evidence type="ECO:0000256" key="1">
    <source>
        <dbReference type="ARBA" id="ARBA00010531"/>
    </source>
</evidence>
<accession>A0AAV9VXT8</accession>
<dbReference type="GO" id="GO:0003735">
    <property type="term" value="F:structural constituent of ribosome"/>
    <property type="evidence" value="ECO:0007669"/>
    <property type="project" value="TreeGrafter"/>
</dbReference>
<keyword evidence="2 4" id="KW-0689">Ribosomal protein</keyword>
<protein>
    <submittedName>
        <fullName evidence="4">Mitochondrial 54S ribosomal protein mrpl1</fullName>
    </submittedName>
</protein>